<accession>R1EPT6</accession>
<feature type="region of interest" description="Disordered" evidence="1">
    <location>
        <begin position="71"/>
        <end position="93"/>
    </location>
</feature>
<proteinExistence type="predicted"/>
<sequence>GCDPESAQRCRWRAHHTHPSCLHHSCTYCPVWPGRGARSGMAARLNRAFDRLAATARRPGGQKLCRSAIRRSERAGGGPPPARSAQCLQARRR</sequence>
<protein>
    <submittedName>
        <fullName evidence="2">Uncharacterized protein</fullName>
    </submittedName>
</protein>
<reference evidence="2" key="1">
    <citation type="submission" date="2012-07" db="EMBL/GenBank/DDBJ databases">
        <title>Genome variability drives Emilianias global distribution.</title>
        <authorList>
            <consortium name="DOE Joint Genome Institute"/>
            <person name="Read B."/>
            <person name="Kegel J."/>
            <person name="Klute M."/>
            <person name="Kuo A."/>
            <person name="Lefebvre S.C."/>
            <person name="Maumus F."/>
            <person name="Mayer C."/>
            <person name="Miller J."/>
            <person name="Allen A."/>
            <person name="Bidle K."/>
            <person name="Borodovsky M."/>
            <person name="Bowler C."/>
            <person name="Brownlee C."/>
            <person name="Claverie J.-M."/>
            <person name="Cock M."/>
            <person name="De Vargas C."/>
            <person name="Elias M."/>
            <person name="Frickenhaus S."/>
            <person name="Gladyshev V.N."/>
            <person name="Gonzalez K."/>
            <person name="Guda C."/>
            <person name="Hadaegh A."/>
            <person name="Herman E."/>
            <person name="Iglesias-Rodriguez D."/>
            <person name="Jones B."/>
            <person name="Lawson T."/>
            <person name="Leese F."/>
            <person name="Lin Y.-C."/>
            <person name="Lindquist E."/>
            <person name="Lobanov A."/>
            <person name="Lucas S."/>
            <person name="Malik S.-H.B."/>
            <person name="Marsh M.E."/>
            <person name="Mock T."/>
            <person name="Monier A."/>
            <person name="Moreau H."/>
            <person name="Mueller-Roeber B."/>
            <person name="Napier J."/>
            <person name="Ogata H."/>
            <person name="Parker M."/>
            <person name="Probert I."/>
            <person name="Quesneville H."/>
            <person name="Raines C."/>
            <person name="Rensing S."/>
            <person name="Riano-Pachon D.M."/>
            <person name="Richier S."/>
            <person name="Rokitta S."/>
            <person name="Salamov A."/>
            <person name="Sarno A.F."/>
            <person name="Schmutz J."/>
            <person name="Schroeder D."/>
            <person name="Shiraiwa Y."/>
            <person name="Soanes D.M."/>
            <person name="Valentin K."/>
            <person name="Van Der Giezen M."/>
            <person name="Van Der Peer Y."/>
            <person name="Vardi A."/>
            <person name="Verret F."/>
            <person name="Von Dassow P."/>
            <person name="Wheeler G."/>
            <person name="Williams B."/>
            <person name="Wilson W."/>
            <person name="Wolfe G."/>
            <person name="Wurch L.L."/>
            <person name="Young J."/>
            <person name="Dacks J.B."/>
            <person name="Delwiche C.F."/>
            <person name="Dyhrman S."/>
            <person name="Glockner G."/>
            <person name="John U."/>
            <person name="Richards T."/>
            <person name="Worden A.Z."/>
            <person name="Zhang X."/>
            <person name="Grigoriev I.V."/>
        </authorList>
    </citation>
    <scope>NUCLEOTIDE SEQUENCE</scope>
    <source>
        <strain evidence="2">CCMP1516</strain>
    </source>
</reference>
<evidence type="ECO:0000313" key="2">
    <source>
        <dbReference type="EMBL" id="EOD28645.1"/>
    </source>
</evidence>
<dbReference type="KEGG" id="ehx:EMIHUDRAFT_366186"/>
<feature type="non-terminal residue" evidence="2">
    <location>
        <position position="1"/>
    </location>
</feature>
<name>R1EPT6_EMIHU</name>
<gene>
    <name evidence="2" type="ORF">EMIHUDRAFT_366186</name>
</gene>
<dbReference type="GeneID" id="17274190"/>
<feature type="non-terminal residue" evidence="2">
    <location>
        <position position="93"/>
    </location>
</feature>
<dbReference type="AlphaFoldDB" id="R1EPT6"/>
<dbReference type="HOGENOM" id="CLU_2419806_0_0_1"/>
<evidence type="ECO:0000256" key="1">
    <source>
        <dbReference type="SAM" id="MobiDB-lite"/>
    </source>
</evidence>
<organism evidence="2">
    <name type="scientific">Emiliania huxleyi</name>
    <name type="common">Coccolithophore</name>
    <name type="synonym">Pontosphaera huxleyi</name>
    <dbReference type="NCBI Taxonomy" id="2903"/>
    <lineage>
        <taxon>Eukaryota</taxon>
        <taxon>Haptista</taxon>
        <taxon>Haptophyta</taxon>
        <taxon>Prymnesiophyceae</taxon>
        <taxon>Isochrysidales</taxon>
        <taxon>Noelaerhabdaceae</taxon>
        <taxon>Emiliania</taxon>
    </lineage>
</organism>
<dbReference type="EMBL" id="KB864921">
    <property type="protein sequence ID" value="EOD28645.1"/>
    <property type="molecule type" value="Genomic_DNA"/>
</dbReference>
<dbReference type="RefSeq" id="XP_005781074.1">
    <property type="nucleotide sequence ID" value="XM_005781017.1"/>
</dbReference>